<dbReference type="PANTHER" id="PTHR41786">
    <property type="entry name" value="MOTILITY ACCESSORY FACTOR MAF"/>
    <property type="match status" value="1"/>
</dbReference>
<accession>A0A7U5Y4T4</accession>
<dbReference type="EMBL" id="CP025706">
    <property type="protein sequence ID" value="AXB03712.1"/>
    <property type="molecule type" value="Genomic_DNA"/>
</dbReference>
<protein>
    <submittedName>
        <fullName evidence="2">DUF115 domain-containing protein</fullName>
    </submittedName>
</protein>
<sequence length="430" mass="46462">MNEELLRHHLALIELRWPALAAHLANAQLGDLQVELCEGLGSTLLVNDIQLTSRHDRVAEAELQATSVPAARTLHLYGTGLGDLQKVLLTRTDLDTLHVHILNHSLFALVLALLEQDEWLQDPRVELTLACNEQEIALPFFALPSELELAEDGACRIRGRLMSEVVASYTRQRFDPTAPRILTRLAENTPLLACDGDVASLFGTRPGATALVIASGPTLAQHLSELAARLARHPDWLVIAVDTALAPLRRHAVTPHLVVSIDDALTPDRLPGQGLDAVPLVYAPLVPHATLAGWPGPRLTAYSVSPMYAALAAQHPKGQLHQGGSVIHPAVDLVVKAGCSQVILLGCDFAFPGGQTHAGWQDGALGPSAGQALSWVLDGHGKRVRTNPNFTTYQIELERYIQNHPEVCFWSGSRDGAALLGCTYHPEFAS</sequence>
<dbReference type="PANTHER" id="PTHR41786:SF1">
    <property type="entry name" value="6-HYDROXYMETHYLPTERIN DIPHOSPHOKINASE MPTE-LIKE DOMAIN-CONTAINING PROTEIN"/>
    <property type="match status" value="1"/>
</dbReference>
<evidence type="ECO:0000313" key="3">
    <source>
        <dbReference type="Proteomes" id="UP000266778"/>
    </source>
</evidence>
<feature type="domain" description="6-hydroxymethylpterin diphosphokinase MptE-like" evidence="1">
    <location>
        <begin position="196"/>
        <end position="352"/>
    </location>
</feature>
<reference evidence="2" key="1">
    <citation type="journal article" date="2019" name="J Environ">
        <title>Genetic characterization and potential molecular dissemination mechanism of tet (31) gene in Aeromonas caviae from an oxytetracycline wastewater treatment system.</title>
        <authorList>
            <person name="Shi Y."/>
            <person name="Tian Z."/>
            <person name="Leclercq S.O."/>
            <person name="Zhang H."/>
            <person name="Yang M."/>
            <person name="Zhang Y."/>
        </authorList>
    </citation>
    <scope>NUCLEOTIDE SEQUENCE</scope>
    <source>
        <strain evidence="2">T25-39</strain>
    </source>
</reference>
<dbReference type="AlphaFoldDB" id="A0A7U5Y4T4"/>
<proteinExistence type="predicted"/>
<dbReference type="Pfam" id="PF01973">
    <property type="entry name" value="MptE-like"/>
    <property type="match status" value="1"/>
</dbReference>
<dbReference type="Proteomes" id="UP000266778">
    <property type="component" value="Chromosome"/>
</dbReference>
<organism evidence="2 3">
    <name type="scientific">Aeromonas caviae</name>
    <name type="common">Aeromonas punctata</name>
    <dbReference type="NCBI Taxonomy" id="648"/>
    <lineage>
        <taxon>Bacteria</taxon>
        <taxon>Pseudomonadati</taxon>
        <taxon>Pseudomonadota</taxon>
        <taxon>Gammaproteobacteria</taxon>
        <taxon>Aeromonadales</taxon>
        <taxon>Aeromonadaceae</taxon>
        <taxon>Aeromonas</taxon>
    </lineage>
</organism>
<name>A0A7U5Y4T4_AERCA</name>
<evidence type="ECO:0000259" key="1">
    <source>
        <dbReference type="Pfam" id="PF01973"/>
    </source>
</evidence>
<gene>
    <name evidence="2" type="ORF">C1C91_00415</name>
</gene>
<evidence type="ECO:0000313" key="2">
    <source>
        <dbReference type="EMBL" id="AXB03712.1"/>
    </source>
</evidence>
<dbReference type="InterPro" id="IPR002826">
    <property type="entry name" value="MptE-like"/>
</dbReference>